<dbReference type="InterPro" id="IPR013216">
    <property type="entry name" value="Methyltransf_11"/>
</dbReference>
<dbReference type="InterPro" id="IPR000086">
    <property type="entry name" value="NUDIX_hydrolase_dom"/>
</dbReference>
<comment type="caution">
    <text evidence="6">The sequence shown here is derived from an EMBL/GenBank/DDBJ whole genome shotgun (WGS) entry which is preliminary data.</text>
</comment>
<dbReference type="SUPFAM" id="SSF55811">
    <property type="entry name" value="Nudix"/>
    <property type="match status" value="1"/>
</dbReference>
<evidence type="ECO:0000256" key="3">
    <source>
        <dbReference type="ARBA" id="ARBA00022691"/>
    </source>
</evidence>
<protein>
    <submittedName>
        <fullName evidence="6">Methyltransferase domain-containing protein</fullName>
    </submittedName>
</protein>
<dbReference type="AlphaFoldDB" id="A0A4U0SLE9"/>
<reference evidence="6 7" key="1">
    <citation type="submission" date="2019-04" db="EMBL/GenBank/DDBJ databases">
        <title>Streptomyces oryziradicis sp. nov., a novel actinomycete isolated from rhizosphere soil of rice (Oryza sativa L.).</title>
        <authorList>
            <person name="Li C."/>
        </authorList>
    </citation>
    <scope>NUCLEOTIDE SEQUENCE [LARGE SCALE GENOMIC DNA]</scope>
    <source>
        <strain evidence="6 7">NEAU-C40</strain>
    </source>
</reference>
<dbReference type="PROSITE" id="PS51462">
    <property type="entry name" value="NUDIX"/>
    <property type="match status" value="1"/>
</dbReference>
<keyword evidence="2 6" id="KW-0808">Transferase</keyword>
<dbReference type="PANTHER" id="PTHR43464:SF19">
    <property type="entry name" value="UBIQUINONE BIOSYNTHESIS O-METHYLTRANSFERASE, MITOCHONDRIAL"/>
    <property type="match status" value="1"/>
</dbReference>
<dbReference type="RefSeq" id="WP_136726135.1">
    <property type="nucleotide sequence ID" value="NZ_SUMC01000025.1"/>
</dbReference>
<organism evidence="6 7">
    <name type="scientific">Actinacidiphila oryziradicis</name>
    <dbReference type="NCBI Taxonomy" id="2571141"/>
    <lineage>
        <taxon>Bacteria</taxon>
        <taxon>Bacillati</taxon>
        <taxon>Actinomycetota</taxon>
        <taxon>Actinomycetes</taxon>
        <taxon>Kitasatosporales</taxon>
        <taxon>Streptomycetaceae</taxon>
        <taxon>Actinacidiphila</taxon>
    </lineage>
</organism>
<evidence type="ECO:0000313" key="6">
    <source>
        <dbReference type="EMBL" id="TKA09037.1"/>
    </source>
</evidence>
<gene>
    <name evidence="6" type="ORF">FCI23_24800</name>
</gene>
<evidence type="ECO:0000259" key="5">
    <source>
        <dbReference type="PROSITE" id="PS51462"/>
    </source>
</evidence>
<dbReference type="Gene3D" id="3.90.79.10">
    <property type="entry name" value="Nucleoside Triphosphate Pyrophosphohydrolase"/>
    <property type="match status" value="1"/>
</dbReference>
<dbReference type="GO" id="GO:0016787">
    <property type="term" value="F:hydrolase activity"/>
    <property type="evidence" value="ECO:0007669"/>
    <property type="project" value="UniProtKB-KW"/>
</dbReference>
<keyword evidence="4" id="KW-0378">Hydrolase</keyword>
<dbReference type="OrthoDB" id="21342at2"/>
<evidence type="ECO:0000256" key="4">
    <source>
        <dbReference type="ARBA" id="ARBA00022801"/>
    </source>
</evidence>
<dbReference type="CDD" id="cd04683">
    <property type="entry name" value="NUDIX_Hydrolase"/>
    <property type="match status" value="1"/>
</dbReference>
<proteinExistence type="predicted"/>
<evidence type="ECO:0000256" key="2">
    <source>
        <dbReference type="ARBA" id="ARBA00022679"/>
    </source>
</evidence>
<sequence length="369" mass="39831">MNTEDYWDVAADHFDDEPDHGLRDPRVRAAWAARLLAWLPDAPSDVLDLGCGTGTVALLAAGQGHRVTAVDRAPRMLARAREKLAGSGARVLAGDAVEPPVGDGEFDAVLVRHVLWALPDPAKALRRWAGLLRRGGRLVLVEGRWGEADPVGISADTLAELAAPLGGQVRIEQLAHDPALWGREVHDERYAAVVRPAPPSRHAEIVDVHLILRRGGDILLGRRAGTGYGDGLLNAPSGHVEAGEDVRAAMIREAYEEIGVTLDPAEVRVALVMQHRAPGGDTRVGWFFEARHAPGTGGEPENREPHKCSQLGWFPLDPLPDDMIAYCRAGIDAYRAGQCFLLHLHEAGDPIAYDPGGPDRAVPLSWSRT</sequence>
<dbReference type="GO" id="GO:0008757">
    <property type="term" value="F:S-adenosylmethionine-dependent methyltransferase activity"/>
    <property type="evidence" value="ECO:0007669"/>
    <property type="project" value="InterPro"/>
</dbReference>
<dbReference type="Gene3D" id="3.40.50.150">
    <property type="entry name" value="Vaccinia Virus protein VP39"/>
    <property type="match status" value="1"/>
</dbReference>
<dbReference type="PROSITE" id="PS00893">
    <property type="entry name" value="NUDIX_BOX"/>
    <property type="match status" value="1"/>
</dbReference>
<name>A0A4U0SLE9_9ACTN</name>
<evidence type="ECO:0000313" key="7">
    <source>
        <dbReference type="Proteomes" id="UP000305778"/>
    </source>
</evidence>
<dbReference type="SUPFAM" id="SSF53335">
    <property type="entry name" value="S-adenosyl-L-methionine-dependent methyltransferases"/>
    <property type="match status" value="1"/>
</dbReference>
<keyword evidence="1 6" id="KW-0489">Methyltransferase</keyword>
<feature type="domain" description="Nudix hydrolase" evidence="5">
    <location>
        <begin position="199"/>
        <end position="340"/>
    </location>
</feature>
<dbReference type="Pfam" id="PF00293">
    <property type="entry name" value="NUDIX"/>
    <property type="match status" value="1"/>
</dbReference>
<dbReference type="InterPro" id="IPR029063">
    <property type="entry name" value="SAM-dependent_MTases_sf"/>
</dbReference>
<dbReference type="InterPro" id="IPR020084">
    <property type="entry name" value="NUDIX_hydrolase_CS"/>
</dbReference>
<dbReference type="InterPro" id="IPR015797">
    <property type="entry name" value="NUDIX_hydrolase-like_dom_sf"/>
</dbReference>
<dbReference type="GO" id="GO:0032259">
    <property type="term" value="P:methylation"/>
    <property type="evidence" value="ECO:0007669"/>
    <property type="project" value="UniProtKB-KW"/>
</dbReference>
<dbReference type="CDD" id="cd02440">
    <property type="entry name" value="AdoMet_MTases"/>
    <property type="match status" value="1"/>
</dbReference>
<evidence type="ECO:0000256" key="1">
    <source>
        <dbReference type="ARBA" id="ARBA00022603"/>
    </source>
</evidence>
<dbReference type="EMBL" id="SUMC01000025">
    <property type="protein sequence ID" value="TKA09037.1"/>
    <property type="molecule type" value="Genomic_DNA"/>
</dbReference>
<accession>A0A4U0SLE9</accession>
<keyword evidence="7" id="KW-1185">Reference proteome</keyword>
<dbReference type="Proteomes" id="UP000305778">
    <property type="component" value="Unassembled WGS sequence"/>
</dbReference>
<dbReference type="PANTHER" id="PTHR43464">
    <property type="entry name" value="METHYLTRANSFERASE"/>
    <property type="match status" value="1"/>
</dbReference>
<dbReference type="Pfam" id="PF08241">
    <property type="entry name" value="Methyltransf_11"/>
    <property type="match status" value="1"/>
</dbReference>
<keyword evidence="3" id="KW-0949">S-adenosyl-L-methionine</keyword>